<dbReference type="Gene3D" id="3.10.50.10">
    <property type="match status" value="1"/>
</dbReference>
<feature type="signal peptide" evidence="8">
    <location>
        <begin position="1"/>
        <end position="21"/>
    </location>
</feature>
<dbReference type="InterPro" id="IPR050314">
    <property type="entry name" value="Glycosyl_Hydrlase_18"/>
</dbReference>
<sequence>MAQSMWLIFFSVLPALYVVDTMPHGSSVGQEHNNYRVVCYFTNWAQYRPGAARFVADNMDPSHCTHMIFSFAKLSDSNTNRLEPYEWNDESTDNLVGNYEAMNNLKQYNPRLKTLLAVGGWLHGTQKFTYMAETVARRQVFIQDAIQYVRERNFDGLDLDWEFPGAENRGSPAVDKQRFTLLVQELRAAFEEEASITGRERLLLTSACSSVPFVIANGYEIAAISSALDFINLMAYDLHGSWEGTTGHHTSLYPGMSDVGDNRLLTVSNAVDIWLKGGTPPSKLGLGMGLYGRSFNLTGQATGIGAPASGAGTPGGSTQEAGFLSYYEICEKLQDGRLTRVWDPERQVPYAFQDSQWVGYDDPQSIQIKVDFLLGQSLGGAMLWAVDLDDFNGNCGETWPLMKAINRGLTLVTDEESPAETRQASTPFTCLGISDGYYVDPSSCRMYYICNNGVASHLPCGQGLYFDPQSGTCNYPENVQCNVPDTPLFCDDRADGFYMDPADCSKFFQCASGLTYPNSCLSGLLWNTDSNFCDWPGNVNCNQSVVFSCQDRGHGYYGDPYDCAGFYHCAVGKAYRYSCGHLYWNALIGGCDNPANVQCILA</sequence>
<dbReference type="PANTHER" id="PTHR11177">
    <property type="entry name" value="CHITINASE"/>
    <property type="match status" value="1"/>
</dbReference>
<evidence type="ECO:0000259" key="9">
    <source>
        <dbReference type="PROSITE" id="PS50940"/>
    </source>
</evidence>
<comment type="similarity">
    <text evidence="1">Belongs to the glycosyl hydrolase 18 family. Chitinase class II subfamily.</text>
</comment>
<dbReference type="AlphaFoldDB" id="A0A913ZFR5"/>
<evidence type="ECO:0000256" key="1">
    <source>
        <dbReference type="ARBA" id="ARBA00009121"/>
    </source>
</evidence>
<keyword evidence="2" id="KW-0147">Chitin-binding</keyword>
<feature type="domain" description="Chitin-binding type-2" evidence="9">
    <location>
        <begin position="427"/>
        <end position="483"/>
    </location>
</feature>
<feature type="domain" description="Chitin-binding type-2" evidence="9">
    <location>
        <begin position="487"/>
        <end position="543"/>
    </location>
</feature>
<evidence type="ECO:0000256" key="6">
    <source>
        <dbReference type="ARBA" id="ARBA00023295"/>
    </source>
</evidence>
<organism evidence="11 12">
    <name type="scientific">Patiria miniata</name>
    <name type="common">Bat star</name>
    <name type="synonym">Asterina miniata</name>
    <dbReference type="NCBI Taxonomy" id="46514"/>
    <lineage>
        <taxon>Eukaryota</taxon>
        <taxon>Metazoa</taxon>
        <taxon>Echinodermata</taxon>
        <taxon>Eleutherozoa</taxon>
        <taxon>Asterozoa</taxon>
        <taxon>Asteroidea</taxon>
        <taxon>Valvatacea</taxon>
        <taxon>Valvatida</taxon>
        <taxon>Asterinidae</taxon>
        <taxon>Patiria</taxon>
    </lineage>
</organism>
<evidence type="ECO:0000259" key="10">
    <source>
        <dbReference type="PROSITE" id="PS51910"/>
    </source>
</evidence>
<dbReference type="Gene3D" id="3.20.20.80">
    <property type="entry name" value="Glycosidases"/>
    <property type="match status" value="1"/>
</dbReference>
<dbReference type="GO" id="GO:0005975">
    <property type="term" value="P:carbohydrate metabolic process"/>
    <property type="evidence" value="ECO:0007669"/>
    <property type="project" value="InterPro"/>
</dbReference>
<accession>A0A913ZFR5</accession>
<dbReference type="Pfam" id="PF00704">
    <property type="entry name" value="Glyco_hydro_18"/>
    <property type="match status" value="1"/>
</dbReference>
<evidence type="ECO:0000256" key="2">
    <source>
        <dbReference type="ARBA" id="ARBA00022669"/>
    </source>
</evidence>
<dbReference type="GO" id="GO:0005576">
    <property type="term" value="C:extracellular region"/>
    <property type="evidence" value="ECO:0007669"/>
    <property type="project" value="InterPro"/>
</dbReference>
<dbReference type="GO" id="GO:0004568">
    <property type="term" value="F:chitinase activity"/>
    <property type="evidence" value="ECO:0007669"/>
    <property type="project" value="UniProtKB-ARBA"/>
</dbReference>
<dbReference type="OMA" id="EESVNIW"/>
<evidence type="ECO:0000256" key="3">
    <source>
        <dbReference type="ARBA" id="ARBA00022729"/>
    </source>
</evidence>
<proteinExistence type="inferred from homology"/>
<evidence type="ECO:0000313" key="12">
    <source>
        <dbReference type="Proteomes" id="UP000887568"/>
    </source>
</evidence>
<dbReference type="Proteomes" id="UP000887568">
    <property type="component" value="Unplaced"/>
</dbReference>
<dbReference type="PROSITE" id="PS51910">
    <property type="entry name" value="GH18_2"/>
    <property type="match status" value="1"/>
</dbReference>
<evidence type="ECO:0000256" key="5">
    <source>
        <dbReference type="ARBA" id="ARBA00023157"/>
    </source>
</evidence>
<dbReference type="PANTHER" id="PTHR11177:SF317">
    <property type="entry name" value="CHITINASE 12-RELATED"/>
    <property type="match status" value="1"/>
</dbReference>
<dbReference type="Pfam" id="PF01607">
    <property type="entry name" value="CBM_14"/>
    <property type="match status" value="3"/>
</dbReference>
<dbReference type="PROSITE" id="PS01095">
    <property type="entry name" value="GH18_1"/>
    <property type="match status" value="1"/>
</dbReference>
<dbReference type="OrthoDB" id="73875at2759"/>
<dbReference type="FunFam" id="3.20.20.80:FF:000007">
    <property type="entry name" value="Acidic mammalian chitinase"/>
    <property type="match status" value="1"/>
</dbReference>
<dbReference type="InterPro" id="IPR011583">
    <property type="entry name" value="Chitinase_II/V-like_cat"/>
</dbReference>
<feature type="domain" description="GH18" evidence="10">
    <location>
        <begin position="35"/>
        <end position="412"/>
    </location>
</feature>
<evidence type="ECO:0000256" key="4">
    <source>
        <dbReference type="ARBA" id="ARBA00022801"/>
    </source>
</evidence>
<dbReference type="GO" id="GO:0008061">
    <property type="term" value="F:chitin binding"/>
    <property type="evidence" value="ECO:0007669"/>
    <property type="project" value="UniProtKB-KW"/>
</dbReference>
<keyword evidence="12" id="KW-1185">Reference proteome</keyword>
<dbReference type="FunFam" id="3.10.50.10:FF:000001">
    <property type="entry name" value="Chitinase 3-like 1"/>
    <property type="match status" value="1"/>
</dbReference>
<dbReference type="InterPro" id="IPR001223">
    <property type="entry name" value="Glyco_hydro18_cat"/>
</dbReference>
<dbReference type="InterPro" id="IPR002557">
    <property type="entry name" value="Chitin-bd_dom"/>
</dbReference>
<dbReference type="InterPro" id="IPR017853">
    <property type="entry name" value="GH"/>
</dbReference>
<dbReference type="RefSeq" id="XP_038049820.1">
    <property type="nucleotide sequence ID" value="XM_038193892.1"/>
</dbReference>
<dbReference type="SUPFAM" id="SSF51445">
    <property type="entry name" value="(Trans)glycosidases"/>
    <property type="match status" value="1"/>
</dbReference>
<feature type="domain" description="Chitin-binding type-2" evidence="9">
    <location>
        <begin position="546"/>
        <end position="601"/>
    </location>
</feature>
<dbReference type="SMART" id="SM00636">
    <property type="entry name" value="Glyco_18"/>
    <property type="match status" value="1"/>
</dbReference>
<keyword evidence="4 7" id="KW-0378">Hydrolase</keyword>
<protein>
    <recommendedName>
        <fullName evidence="13">Chitinase</fullName>
    </recommendedName>
</protein>
<dbReference type="Gene3D" id="2.170.140.10">
    <property type="entry name" value="Chitin binding domain"/>
    <property type="match status" value="3"/>
</dbReference>
<evidence type="ECO:0000256" key="7">
    <source>
        <dbReference type="RuleBase" id="RU000489"/>
    </source>
</evidence>
<dbReference type="InterPro" id="IPR029070">
    <property type="entry name" value="Chitinase_insertion_sf"/>
</dbReference>
<name>A0A913ZFR5_PATMI</name>
<dbReference type="GO" id="GO:0006032">
    <property type="term" value="P:chitin catabolic process"/>
    <property type="evidence" value="ECO:0007669"/>
    <property type="project" value="UniProtKB-ARBA"/>
</dbReference>
<dbReference type="PROSITE" id="PS50940">
    <property type="entry name" value="CHIT_BIND_II"/>
    <property type="match status" value="3"/>
</dbReference>
<dbReference type="CDD" id="cd02872">
    <property type="entry name" value="GH18_chitolectin_chitotriosidase"/>
    <property type="match status" value="1"/>
</dbReference>
<dbReference type="EnsemblMetazoa" id="XM_038193892.1">
    <property type="protein sequence ID" value="XP_038049820.1"/>
    <property type="gene ID" value="LOC119723324"/>
</dbReference>
<dbReference type="InterPro" id="IPR036508">
    <property type="entry name" value="Chitin-bd_dom_sf"/>
</dbReference>
<feature type="chain" id="PRO_5037656512" description="Chitinase" evidence="8">
    <location>
        <begin position="22"/>
        <end position="602"/>
    </location>
</feature>
<dbReference type="SMART" id="SM00494">
    <property type="entry name" value="ChtBD2"/>
    <property type="match status" value="3"/>
</dbReference>
<keyword evidence="5" id="KW-1015">Disulfide bond</keyword>
<reference evidence="11" key="1">
    <citation type="submission" date="2022-11" db="UniProtKB">
        <authorList>
            <consortium name="EnsemblMetazoa"/>
        </authorList>
    </citation>
    <scope>IDENTIFICATION</scope>
</reference>
<evidence type="ECO:0000313" key="11">
    <source>
        <dbReference type="EnsemblMetazoa" id="XP_038049820.1"/>
    </source>
</evidence>
<dbReference type="GeneID" id="119723324"/>
<keyword evidence="3 8" id="KW-0732">Signal</keyword>
<evidence type="ECO:0008006" key="13">
    <source>
        <dbReference type="Google" id="ProtNLM"/>
    </source>
</evidence>
<keyword evidence="6 7" id="KW-0326">Glycosidase</keyword>
<evidence type="ECO:0000256" key="8">
    <source>
        <dbReference type="SAM" id="SignalP"/>
    </source>
</evidence>
<dbReference type="SUPFAM" id="SSF57625">
    <property type="entry name" value="Invertebrate chitin-binding proteins"/>
    <property type="match status" value="3"/>
</dbReference>
<dbReference type="SUPFAM" id="SSF54556">
    <property type="entry name" value="Chitinase insertion domain"/>
    <property type="match status" value="1"/>
</dbReference>
<dbReference type="InterPro" id="IPR001579">
    <property type="entry name" value="Glyco_hydro_18_chit_AS"/>
</dbReference>